<dbReference type="InterPro" id="IPR040256">
    <property type="entry name" value="At4g02000-like"/>
</dbReference>
<dbReference type="PANTHER" id="PTHR31286">
    <property type="entry name" value="GLYCINE-RICH CELL WALL STRUCTURAL PROTEIN 1.8-LIKE"/>
    <property type="match status" value="1"/>
</dbReference>
<evidence type="ECO:0000313" key="1">
    <source>
        <dbReference type="EMBL" id="KDO40022.1"/>
    </source>
</evidence>
<dbReference type="EMBL" id="KK786160">
    <property type="protein sequence ID" value="KDO40022.1"/>
    <property type="molecule type" value="Genomic_DNA"/>
</dbReference>
<organism evidence="1 2">
    <name type="scientific">Citrus sinensis</name>
    <name type="common">Sweet orange</name>
    <name type="synonym">Citrus aurantium var. sinensis</name>
    <dbReference type="NCBI Taxonomy" id="2711"/>
    <lineage>
        <taxon>Eukaryota</taxon>
        <taxon>Viridiplantae</taxon>
        <taxon>Streptophyta</taxon>
        <taxon>Embryophyta</taxon>
        <taxon>Tracheophyta</taxon>
        <taxon>Spermatophyta</taxon>
        <taxon>Magnoliopsida</taxon>
        <taxon>eudicotyledons</taxon>
        <taxon>Gunneridae</taxon>
        <taxon>Pentapetalae</taxon>
        <taxon>rosids</taxon>
        <taxon>malvids</taxon>
        <taxon>Sapindales</taxon>
        <taxon>Rutaceae</taxon>
        <taxon>Aurantioideae</taxon>
        <taxon>Citrus</taxon>
    </lineage>
</organism>
<proteinExistence type="predicted"/>
<sequence>SNDNIDNIVARIRLLGMPLHCYHKKVLRMIGNVVGKVIRIDYNTESLTRGKFARIAVEVSLNKPLCSQFFLDGKMQKVEYENLPVICFNCGIYGDNNENCPQLKTIKGATKNSENNGVGNITNSGGD</sequence>
<dbReference type="PANTHER" id="PTHR31286:SF99">
    <property type="entry name" value="DUF4283 DOMAIN-CONTAINING PROTEIN"/>
    <property type="match status" value="1"/>
</dbReference>
<reference evidence="1 2" key="1">
    <citation type="submission" date="2014-04" db="EMBL/GenBank/DDBJ databases">
        <authorList>
            <consortium name="International Citrus Genome Consortium"/>
            <person name="Gmitter F."/>
            <person name="Chen C."/>
            <person name="Farmerie W."/>
            <person name="Harkins T."/>
            <person name="Desany B."/>
            <person name="Mohiuddin M."/>
            <person name="Kodira C."/>
            <person name="Borodovsky M."/>
            <person name="Lomsadze A."/>
            <person name="Burns P."/>
            <person name="Jenkins J."/>
            <person name="Prochnik S."/>
            <person name="Shu S."/>
            <person name="Chapman J."/>
            <person name="Pitluck S."/>
            <person name="Schmutz J."/>
            <person name="Rokhsar D."/>
        </authorList>
    </citation>
    <scope>NUCLEOTIDE SEQUENCE</scope>
</reference>
<accession>A0A067DLY9</accession>
<dbReference type="AlphaFoldDB" id="A0A067DLY9"/>
<keyword evidence="2" id="KW-1185">Reference proteome</keyword>
<dbReference type="Proteomes" id="UP000027120">
    <property type="component" value="Unassembled WGS sequence"/>
</dbReference>
<name>A0A067DLY9_CITSI</name>
<gene>
    <name evidence="1" type="ORF">CISIN_1g048317mg</name>
</gene>
<feature type="non-terminal residue" evidence="1">
    <location>
        <position position="1"/>
    </location>
</feature>
<protein>
    <submittedName>
        <fullName evidence="1">Uncharacterized protein</fullName>
    </submittedName>
</protein>
<evidence type="ECO:0000313" key="2">
    <source>
        <dbReference type="Proteomes" id="UP000027120"/>
    </source>
</evidence>